<dbReference type="SMART" id="SM00862">
    <property type="entry name" value="Trans_reg_C"/>
    <property type="match status" value="1"/>
</dbReference>
<dbReference type="GO" id="GO:0000156">
    <property type="term" value="F:phosphorelay response regulator activity"/>
    <property type="evidence" value="ECO:0007669"/>
    <property type="project" value="TreeGrafter"/>
</dbReference>
<evidence type="ECO:0000256" key="1">
    <source>
        <dbReference type="ARBA" id="ARBA00022553"/>
    </source>
</evidence>
<reference evidence="8 9" key="1">
    <citation type="submission" date="2018-11" db="EMBL/GenBank/DDBJ databases">
        <title>Gemmobacter sp. nov., YIM 102744-1 draft genome.</title>
        <authorList>
            <person name="Li G."/>
            <person name="Jiang Y."/>
        </authorList>
    </citation>
    <scope>NUCLEOTIDE SEQUENCE [LARGE SCALE GENOMIC DNA]</scope>
    <source>
        <strain evidence="8 9">YIM 102744-1</strain>
    </source>
</reference>
<feature type="DNA-binding region" description="OmpR/PhoB-type" evidence="6">
    <location>
        <begin position="124"/>
        <end position="225"/>
    </location>
</feature>
<evidence type="ECO:0000256" key="5">
    <source>
        <dbReference type="ARBA" id="ARBA00023163"/>
    </source>
</evidence>
<dbReference type="PROSITE" id="PS51755">
    <property type="entry name" value="OMPR_PHOB"/>
    <property type="match status" value="1"/>
</dbReference>
<evidence type="ECO:0000313" key="9">
    <source>
        <dbReference type="Proteomes" id="UP000282125"/>
    </source>
</evidence>
<dbReference type="SUPFAM" id="SSF52172">
    <property type="entry name" value="CheY-like"/>
    <property type="match status" value="1"/>
</dbReference>
<dbReference type="CDD" id="cd00383">
    <property type="entry name" value="trans_reg_C"/>
    <property type="match status" value="1"/>
</dbReference>
<dbReference type="InterPro" id="IPR011006">
    <property type="entry name" value="CheY-like_superfamily"/>
</dbReference>
<evidence type="ECO:0000259" key="7">
    <source>
        <dbReference type="PROSITE" id="PS51755"/>
    </source>
</evidence>
<keyword evidence="2" id="KW-0902">Two-component regulatory system</keyword>
<dbReference type="GO" id="GO:0005829">
    <property type="term" value="C:cytosol"/>
    <property type="evidence" value="ECO:0007669"/>
    <property type="project" value="TreeGrafter"/>
</dbReference>
<dbReference type="EMBL" id="RRAZ01000009">
    <property type="protein sequence ID" value="RRH75778.1"/>
    <property type="molecule type" value="Genomic_DNA"/>
</dbReference>
<sequence>MRVLCVNPSALPLTTASDPSGLMVEAISEKALFAGAAALRENRLLPVFLVGRADGSDVLTLKATLQRLRATGFQGPVLVICGAGAAAASLLNAGADDVLAWPASGADLMARLNAVMRRIHGVSRPEVQIGSMTFHLDGRHPEIGQNSVRISRREYEILQFLALNAGRVVSKAAIYDALYSLSAEPPFEKIIDVYICRLRTKLARDLPPGEVLIETVAGRGYRLPPAQTLCPDPALAIA</sequence>
<dbReference type="SUPFAM" id="SSF46894">
    <property type="entry name" value="C-terminal effector domain of the bipartite response regulators"/>
    <property type="match status" value="1"/>
</dbReference>
<protein>
    <submittedName>
        <fullName evidence="8">DNA-binding response regulator</fullName>
    </submittedName>
</protein>
<proteinExistence type="predicted"/>
<organism evidence="8 9">
    <name type="scientific">Falsigemmobacter faecalis</name>
    <dbReference type="NCBI Taxonomy" id="2488730"/>
    <lineage>
        <taxon>Bacteria</taxon>
        <taxon>Pseudomonadati</taxon>
        <taxon>Pseudomonadota</taxon>
        <taxon>Alphaproteobacteria</taxon>
        <taxon>Rhodobacterales</taxon>
        <taxon>Paracoccaceae</taxon>
        <taxon>Falsigemmobacter</taxon>
    </lineage>
</organism>
<dbReference type="PANTHER" id="PTHR48111">
    <property type="entry name" value="REGULATOR OF RPOS"/>
    <property type="match status" value="1"/>
</dbReference>
<keyword evidence="9" id="KW-1185">Reference proteome</keyword>
<keyword evidence="1" id="KW-0597">Phosphoprotein</keyword>
<evidence type="ECO:0000256" key="2">
    <source>
        <dbReference type="ARBA" id="ARBA00023012"/>
    </source>
</evidence>
<dbReference type="Proteomes" id="UP000282125">
    <property type="component" value="Unassembled WGS sequence"/>
</dbReference>
<evidence type="ECO:0000313" key="8">
    <source>
        <dbReference type="EMBL" id="RRH75778.1"/>
    </source>
</evidence>
<keyword evidence="3" id="KW-0805">Transcription regulation</keyword>
<accession>A0A3P3DSX1</accession>
<gene>
    <name evidence="8" type="ORF">EG244_07575</name>
</gene>
<name>A0A3P3DSX1_9RHOB</name>
<evidence type="ECO:0000256" key="4">
    <source>
        <dbReference type="ARBA" id="ARBA00023125"/>
    </source>
</evidence>
<dbReference type="InterPro" id="IPR016032">
    <property type="entry name" value="Sig_transdc_resp-reg_C-effctor"/>
</dbReference>
<dbReference type="InterPro" id="IPR036388">
    <property type="entry name" value="WH-like_DNA-bd_sf"/>
</dbReference>
<dbReference type="AlphaFoldDB" id="A0A3P3DSX1"/>
<dbReference type="InterPro" id="IPR001867">
    <property type="entry name" value="OmpR/PhoB-type_DNA-bd"/>
</dbReference>
<evidence type="ECO:0000256" key="6">
    <source>
        <dbReference type="PROSITE-ProRule" id="PRU01091"/>
    </source>
</evidence>
<evidence type="ECO:0000256" key="3">
    <source>
        <dbReference type="ARBA" id="ARBA00023015"/>
    </source>
</evidence>
<keyword evidence="4 6" id="KW-0238">DNA-binding</keyword>
<dbReference type="OrthoDB" id="7819228at2"/>
<keyword evidence="5" id="KW-0804">Transcription</keyword>
<dbReference type="Gene3D" id="1.10.10.10">
    <property type="entry name" value="Winged helix-like DNA-binding domain superfamily/Winged helix DNA-binding domain"/>
    <property type="match status" value="1"/>
</dbReference>
<dbReference type="GO" id="GO:0000976">
    <property type="term" value="F:transcription cis-regulatory region binding"/>
    <property type="evidence" value="ECO:0007669"/>
    <property type="project" value="TreeGrafter"/>
</dbReference>
<dbReference type="PANTHER" id="PTHR48111:SF22">
    <property type="entry name" value="REGULATOR OF RPOS"/>
    <property type="match status" value="1"/>
</dbReference>
<dbReference type="GO" id="GO:0032993">
    <property type="term" value="C:protein-DNA complex"/>
    <property type="evidence" value="ECO:0007669"/>
    <property type="project" value="TreeGrafter"/>
</dbReference>
<dbReference type="RefSeq" id="WP_124964403.1">
    <property type="nucleotide sequence ID" value="NZ_RRAZ01000009.1"/>
</dbReference>
<feature type="domain" description="OmpR/PhoB-type" evidence="7">
    <location>
        <begin position="124"/>
        <end position="225"/>
    </location>
</feature>
<comment type="caution">
    <text evidence="8">The sequence shown here is derived from an EMBL/GenBank/DDBJ whole genome shotgun (WGS) entry which is preliminary data.</text>
</comment>
<dbReference type="Pfam" id="PF00486">
    <property type="entry name" value="Trans_reg_C"/>
    <property type="match status" value="1"/>
</dbReference>
<dbReference type="InterPro" id="IPR039420">
    <property type="entry name" value="WalR-like"/>
</dbReference>
<dbReference type="GO" id="GO:0006355">
    <property type="term" value="P:regulation of DNA-templated transcription"/>
    <property type="evidence" value="ECO:0007669"/>
    <property type="project" value="InterPro"/>
</dbReference>